<reference evidence="2 3" key="1">
    <citation type="submission" date="2023-02" db="EMBL/GenBank/DDBJ databases">
        <title>LHISI_Scaffold_Assembly.</title>
        <authorList>
            <person name="Stuart O.P."/>
            <person name="Cleave R."/>
            <person name="Magrath M.J.L."/>
            <person name="Mikheyev A.S."/>
        </authorList>
    </citation>
    <scope>NUCLEOTIDE SEQUENCE [LARGE SCALE GENOMIC DNA]</scope>
    <source>
        <strain evidence="2">Daus_M_001</strain>
        <tissue evidence="2">Leg muscle</tissue>
    </source>
</reference>
<feature type="compositionally biased region" description="Polar residues" evidence="1">
    <location>
        <begin position="74"/>
        <end position="91"/>
    </location>
</feature>
<feature type="region of interest" description="Disordered" evidence="1">
    <location>
        <begin position="74"/>
        <end position="94"/>
    </location>
</feature>
<organism evidence="2 3">
    <name type="scientific">Dryococelus australis</name>
    <dbReference type="NCBI Taxonomy" id="614101"/>
    <lineage>
        <taxon>Eukaryota</taxon>
        <taxon>Metazoa</taxon>
        <taxon>Ecdysozoa</taxon>
        <taxon>Arthropoda</taxon>
        <taxon>Hexapoda</taxon>
        <taxon>Insecta</taxon>
        <taxon>Pterygota</taxon>
        <taxon>Neoptera</taxon>
        <taxon>Polyneoptera</taxon>
        <taxon>Phasmatodea</taxon>
        <taxon>Verophasmatodea</taxon>
        <taxon>Anareolatae</taxon>
        <taxon>Phasmatidae</taxon>
        <taxon>Eurycanthinae</taxon>
        <taxon>Dryococelus</taxon>
    </lineage>
</organism>
<keyword evidence="3" id="KW-1185">Reference proteome</keyword>
<comment type="caution">
    <text evidence="2">The sequence shown here is derived from an EMBL/GenBank/DDBJ whole genome shotgun (WGS) entry which is preliminary data.</text>
</comment>
<accession>A0ABQ9I5Q6</accession>
<evidence type="ECO:0000313" key="3">
    <source>
        <dbReference type="Proteomes" id="UP001159363"/>
    </source>
</evidence>
<sequence length="148" mass="16878">MPPRQKLAVALRYVAIADSYESFRILKTAISKITPEVCQALISSLQEDSEDPTTMVNLCTFQLIHWFSPVTNPYQTPNSRKDPTSSSTVYTERTRQMTDRSFAEVVYTERTFARPICRSTPEHHLSLVLCLHWPTEPTFARSPSENAP</sequence>
<gene>
    <name evidence="2" type="ORF">PR048_010824</name>
</gene>
<evidence type="ECO:0000256" key="1">
    <source>
        <dbReference type="SAM" id="MobiDB-lite"/>
    </source>
</evidence>
<proteinExistence type="predicted"/>
<evidence type="ECO:0000313" key="2">
    <source>
        <dbReference type="EMBL" id="KAJ8891308.1"/>
    </source>
</evidence>
<dbReference type="EMBL" id="JARBHB010000003">
    <property type="protein sequence ID" value="KAJ8891308.1"/>
    <property type="molecule type" value="Genomic_DNA"/>
</dbReference>
<name>A0ABQ9I5Q6_9NEOP</name>
<protein>
    <submittedName>
        <fullName evidence="2">Uncharacterized protein</fullName>
    </submittedName>
</protein>
<dbReference type="Proteomes" id="UP001159363">
    <property type="component" value="Chromosome 3"/>
</dbReference>